<proteinExistence type="predicted"/>
<organism evidence="1">
    <name type="scientific">Metalysinibacillus saudimassiliensis</name>
    <dbReference type="NCBI Taxonomy" id="1461583"/>
    <lineage>
        <taxon>Bacteria</taxon>
        <taxon>Bacillati</taxon>
        <taxon>Bacillota</taxon>
        <taxon>Bacilli</taxon>
        <taxon>Bacillales</taxon>
        <taxon>Caryophanaceae</taxon>
        <taxon>Metalysinibacillus</taxon>
    </lineage>
</organism>
<name>A0A078MFB3_9BACL</name>
<evidence type="ECO:0000313" key="1">
    <source>
        <dbReference type="EMBL" id="CEA04117.1"/>
    </source>
</evidence>
<dbReference type="PATRIC" id="fig|1461583.4.peg.1754"/>
<sequence length="88" mass="10302">MERFFLYDDVEDTKTRFVAFAGEKLRYDLAILQSTRFFGKVLVLDIQTNRFAIIGPDDVQEPGYLEAAYHRTEAETVELREYLTELMA</sequence>
<protein>
    <recommendedName>
        <fullName evidence="2">DUF3055 domain-containing protein</fullName>
    </recommendedName>
</protein>
<gene>
    <name evidence="1" type="ORF">BN1050_01830</name>
</gene>
<accession>A0A078MFB3</accession>
<dbReference type="AlphaFoldDB" id="A0A078MFB3"/>
<dbReference type="Pfam" id="PF11256">
    <property type="entry name" value="SAV0927-like"/>
    <property type="match status" value="1"/>
</dbReference>
<evidence type="ECO:0008006" key="2">
    <source>
        <dbReference type="Google" id="ProtNLM"/>
    </source>
</evidence>
<dbReference type="HOGENOM" id="CLU_162065_1_1_9"/>
<dbReference type="InterPro" id="IPR021415">
    <property type="entry name" value="SAV0927-like"/>
</dbReference>
<reference evidence="1" key="1">
    <citation type="submission" date="2014-07" db="EMBL/GenBank/DDBJ databases">
        <authorList>
            <person name="Urmite Genomes Urmite Genomes"/>
        </authorList>
    </citation>
    <scope>NUCLEOTIDE SEQUENCE</scope>
    <source>
        <strain evidence="1">13S34_air</strain>
    </source>
</reference>
<dbReference type="EMBL" id="LN483075">
    <property type="protein sequence ID" value="CEA04117.1"/>
    <property type="molecule type" value="Genomic_DNA"/>
</dbReference>